<organism evidence="1 2">
    <name type="scientific">Vibrio mediterranei</name>
    <dbReference type="NCBI Taxonomy" id="689"/>
    <lineage>
        <taxon>Bacteria</taxon>
        <taxon>Pseudomonadati</taxon>
        <taxon>Pseudomonadota</taxon>
        <taxon>Gammaproteobacteria</taxon>
        <taxon>Vibrionales</taxon>
        <taxon>Vibrionaceae</taxon>
        <taxon>Vibrio</taxon>
    </lineage>
</organism>
<proteinExistence type="predicted"/>
<dbReference type="AlphaFoldDB" id="A0A3G4V5W4"/>
<evidence type="ECO:0000313" key="1">
    <source>
        <dbReference type="EMBL" id="AYV20176.1"/>
    </source>
</evidence>
<gene>
    <name evidence="1" type="ORF">ECB94_02160</name>
</gene>
<reference evidence="1 2" key="1">
    <citation type="submission" date="2018-11" db="EMBL/GenBank/DDBJ databases">
        <title>Complete Genome Sequence of Vbrio mediterranei 117-T6: a Potential Pathogen Bacteria Isolated from the Conchocelis of Pyropia.</title>
        <authorList>
            <person name="Liu Q."/>
        </authorList>
    </citation>
    <scope>NUCLEOTIDE SEQUENCE [LARGE SCALE GENOMIC DNA]</scope>
    <source>
        <strain evidence="1 2">117-T6</strain>
    </source>
</reference>
<dbReference type="EMBL" id="CP033577">
    <property type="protein sequence ID" value="AYV20176.1"/>
    <property type="molecule type" value="Genomic_DNA"/>
</dbReference>
<sequence length="127" mass="14257">MSSFVKQHTETITASLQEFGFTEVQRGSDDSNFFIIGKLKYVNICISCNLISKSYECDILANNGYHNLVSDIPTMVFSIDAPLEVNVLGAIRVAHIQERALAKYVQTRAKFSAINQLKRLKEQNQIG</sequence>
<evidence type="ECO:0000313" key="2">
    <source>
        <dbReference type="Proteomes" id="UP000279760"/>
    </source>
</evidence>
<dbReference type="Proteomes" id="UP000279760">
    <property type="component" value="Chromosome 1"/>
</dbReference>
<protein>
    <submittedName>
        <fullName evidence="1">Uncharacterized protein</fullName>
    </submittedName>
</protein>
<dbReference type="RefSeq" id="WP_124939878.1">
    <property type="nucleotide sequence ID" value="NZ_CP033577.1"/>
</dbReference>
<name>A0A3G4V5W4_9VIBR</name>
<accession>A0A3G4V5W4</accession>